<keyword evidence="4 6" id="KW-0472">Membrane</keyword>
<dbReference type="PANTHER" id="PTHR42718">
    <property type="entry name" value="MAJOR FACILITATOR SUPERFAMILY MULTIDRUG TRANSPORTER MFSC"/>
    <property type="match status" value="1"/>
</dbReference>
<keyword evidence="2 6" id="KW-0812">Transmembrane</keyword>
<feature type="transmembrane region" description="Helical" evidence="6">
    <location>
        <begin position="129"/>
        <end position="147"/>
    </location>
</feature>
<dbReference type="InterPro" id="IPR011701">
    <property type="entry name" value="MFS"/>
</dbReference>
<keyword evidence="3 6" id="KW-1133">Transmembrane helix</keyword>
<feature type="transmembrane region" description="Helical" evidence="6">
    <location>
        <begin position="31"/>
        <end position="54"/>
    </location>
</feature>
<proteinExistence type="predicted"/>
<reference evidence="9" key="1">
    <citation type="journal article" date="2019" name="Int. J. Syst. Evol. Microbiol.">
        <title>The Global Catalogue of Microorganisms (GCM) 10K type strain sequencing project: providing services to taxonomists for standard genome sequencing and annotation.</title>
        <authorList>
            <consortium name="The Broad Institute Genomics Platform"/>
            <consortium name="The Broad Institute Genome Sequencing Center for Infectious Disease"/>
            <person name="Wu L."/>
            <person name="Ma J."/>
        </authorList>
    </citation>
    <scope>NUCLEOTIDE SEQUENCE [LARGE SCALE GENOMIC DNA]</scope>
    <source>
        <strain evidence="9">JCM 31696</strain>
    </source>
</reference>
<dbReference type="Gene3D" id="1.20.1720.10">
    <property type="entry name" value="Multidrug resistance protein D"/>
    <property type="match status" value="1"/>
</dbReference>
<dbReference type="PROSITE" id="PS50850">
    <property type="entry name" value="MFS"/>
    <property type="match status" value="1"/>
</dbReference>
<dbReference type="Proteomes" id="UP001597083">
    <property type="component" value="Unassembled WGS sequence"/>
</dbReference>
<evidence type="ECO:0000256" key="5">
    <source>
        <dbReference type="SAM" id="MobiDB-lite"/>
    </source>
</evidence>
<evidence type="ECO:0000313" key="9">
    <source>
        <dbReference type="Proteomes" id="UP001597083"/>
    </source>
</evidence>
<evidence type="ECO:0000256" key="4">
    <source>
        <dbReference type="ARBA" id="ARBA00023136"/>
    </source>
</evidence>
<sequence length="182" mass="19245">MNTTYDPTDGALGPQTSGTAKTSETRRTPSVIRLLVLATFVVILNETIMVNAIPRLMADMGVTEQAAQWLSTAFMLTMAAVIPVTGWFLQRVTLRQAYATAMGVFLTGTALAMVAPVFEVLLFARIVQAVGTAVMMPLLMTTLMTVVPAQDRGRVMGNVTMAISVAPALGPAVSGLLLQLGS</sequence>
<protein>
    <submittedName>
        <fullName evidence="8">MFS transporter</fullName>
    </submittedName>
</protein>
<feature type="region of interest" description="Disordered" evidence="5">
    <location>
        <begin position="1"/>
        <end position="24"/>
    </location>
</feature>
<comment type="subcellular location">
    <subcellularLocation>
        <location evidence="1">Cell membrane</location>
        <topology evidence="1">Multi-pass membrane protein</topology>
    </subcellularLocation>
</comment>
<comment type="caution">
    <text evidence="8">The sequence shown here is derived from an EMBL/GenBank/DDBJ whole genome shotgun (WGS) entry which is preliminary data.</text>
</comment>
<evidence type="ECO:0000256" key="2">
    <source>
        <dbReference type="ARBA" id="ARBA00022692"/>
    </source>
</evidence>
<feature type="non-terminal residue" evidence="8">
    <location>
        <position position="182"/>
    </location>
</feature>
<accession>A0ABW3CKL2</accession>
<keyword evidence="9" id="KW-1185">Reference proteome</keyword>
<dbReference type="PRINTS" id="PR01036">
    <property type="entry name" value="TCRTETB"/>
</dbReference>
<dbReference type="InterPro" id="IPR036259">
    <property type="entry name" value="MFS_trans_sf"/>
</dbReference>
<evidence type="ECO:0000256" key="1">
    <source>
        <dbReference type="ARBA" id="ARBA00004651"/>
    </source>
</evidence>
<dbReference type="PANTHER" id="PTHR42718:SF24">
    <property type="entry name" value="MAJOR FACILITATOR SUPERFAMILY (MFS) PROFILE DOMAIN-CONTAINING PROTEIN"/>
    <property type="match status" value="1"/>
</dbReference>
<organism evidence="8 9">
    <name type="scientific">Actinomadura adrarensis</name>
    <dbReference type="NCBI Taxonomy" id="1819600"/>
    <lineage>
        <taxon>Bacteria</taxon>
        <taxon>Bacillati</taxon>
        <taxon>Actinomycetota</taxon>
        <taxon>Actinomycetes</taxon>
        <taxon>Streptosporangiales</taxon>
        <taxon>Thermomonosporaceae</taxon>
        <taxon>Actinomadura</taxon>
    </lineage>
</organism>
<gene>
    <name evidence="8" type="ORF">ACFQ07_19995</name>
</gene>
<evidence type="ECO:0000313" key="8">
    <source>
        <dbReference type="EMBL" id="MFD0854529.1"/>
    </source>
</evidence>
<dbReference type="EMBL" id="JBHTIR010003005">
    <property type="protein sequence ID" value="MFD0854529.1"/>
    <property type="molecule type" value="Genomic_DNA"/>
</dbReference>
<feature type="transmembrane region" description="Helical" evidence="6">
    <location>
        <begin position="66"/>
        <end position="89"/>
    </location>
</feature>
<dbReference type="SUPFAM" id="SSF103473">
    <property type="entry name" value="MFS general substrate transporter"/>
    <property type="match status" value="1"/>
</dbReference>
<evidence type="ECO:0000259" key="7">
    <source>
        <dbReference type="PROSITE" id="PS50850"/>
    </source>
</evidence>
<name>A0ABW3CKL2_9ACTN</name>
<feature type="transmembrane region" description="Helical" evidence="6">
    <location>
        <begin position="159"/>
        <end position="180"/>
    </location>
</feature>
<evidence type="ECO:0000256" key="3">
    <source>
        <dbReference type="ARBA" id="ARBA00022989"/>
    </source>
</evidence>
<dbReference type="InterPro" id="IPR020846">
    <property type="entry name" value="MFS_dom"/>
</dbReference>
<feature type="domain" description="Major facilitator superfamily (MFS) profile" evidence="7">
    <location>
        <begin position="31"/>
        <end position="182"/>
    </location>
</feature>
<evidence type="ECO:0000256" key="6">
    <source>
        <dbReference type="SAM" id="Phobius"/>
    </source>
</evidence>
<dbReference type="Pfam" id="PF07690">
    <property type="entry name" value="MFS_1"/>
    <property type="match status" value="1"/>
</dbReference>
<feature type="transmembrane region" description="Helical" evidence="6">
    <location>
        <begin position="101"/>
        <end position="123"/>
    </location>
</feature>